<accession>A0A1M6A1B4</accession>
<evidence type="ECO:0000313" key="4">
    <source>
        <dbReference type="EMBL" id="SHI30228.1"/>
    </source>
</evidence>
<feature type="domain" description="Cell envelope-related transcriptional attenuator" evidence="3">
    <location>
        <begin position="85"/>
        <end position="234"/>
    </location>
</feature>
<organism evidence="4 5">
    <name type="scientific">Anaerovibrio lipolyticus DSM 3074</name>
    <dbReference type="NCBI Taxonomy" id="1120997"/>
    <lineage>
        <taxon>Bacteria</taxon>
        <taxon>Bacillati</taxon>
        <taxon>Bacillota</taxon>
        <taxon>Negativicutes</taxon>
        <taxon>Selenomonadales</taxon>
        <taxon>Selenomonadaceae</taxon>
        <taxon>Anaerovibrio</taxon>
    </lineage>
</organism>
<evidence type="ECO:0000256" key="2">
    <source>
        <dbReference type="SAM" id="MobiDB-lite"/>
    </source>
</evidence>
<dbReference type="NCBIfam" id="TIGR00350">
    <property type="entry name" value="lytR_cpsA_psr"/>
    <property type="match status" value="1"/>
</dbReference>
<reference evidence="4 5" key="1">
    <citation type="submission" date="2016-11" db="EMBL/GenBank/DDBJ databases">
        <authorList>
            <person name="Jaros S."/>
            <person name="Januszkiewicz K."/>
            <person name="Wedrychowicz H."/>
        </authorList>
    </citation>
    <scope>NUCLEOTIDE SEQUENCE [LARGE SCALE GENOMIC DNA]</scope>
    <source>
        <strain evidence="4 5">DSM 3074</strain>
    </source>
</reference>
<dbReference type="AlphaFoldDB" id="A0A1M6A1B4"/>
<feature type="compositionally biased region" description="Basic and acidic residues" evidence="2">
    <location>
        <begin position="358"/>
        <end position="378"/>
    </location>
</feature>
<name>A0A1M6A1B4_9FIRM</name>
<dbReference type="PANTHER" id="PTHR33392:SF6">
    <property type="entry name" value="POLYISOPRENYL-TEICHOIC ACID--PEPTIDOGLYCAN TEICHOIC ACID TRANSFERASE TAGU"/>
    <property type="match status" value="1"/>
</dbReference>
<dbReference type="InterPro" id="IPR050922">
    <property type="entry name" value="LytR/CpsA/Psr_CW_biosynth"/>
</dbReference>
<dbReference type="PANTHER" id="PTHR33392">
    <property type="entry name" value="POLYISOPRENYL-TEICHOIC ACID--PEPTIDOGLYCAN TEICHOIC ACID TRANSFERASE TAGU"/>
    <property type="match status" value="1"/>
</dbReference>
<evidence type="ECO:0000256" key="1">
    <source>
        <dbReference type="ARBA" id="ARBA00006068"/>
    </source>
</evidence>
<feature type="region of interest" description="Disordered" evidence="2">
    <location>
        <begin position="358"/>
        <end position="415"/>
    </location>
</feature>
<dbReference type="RefSeq" id="WP_407639830.1">
    <property type="nucleotide sequence ID" value="NZ_FQYW01000003.1"/>
</dbReference>
<proteinExistence type="inferred from homology"/>
<sequence length="415" mass="46868">MPNNKYNQEPPIYRSKRRRKKKSNFWPMFLLLCAFVIAAVAGALFASSVLFEKPAKPEKANLMTAKDKIIVMIMGVDEREGDVGRSDTLMVATLDPKKKKAALLSIPRDTRVKIKGYGFDKINAAYAYGGHELTRDTVEDLIGVHMEHHILINIKSFKKIIDAIGGVDINVEKRMYYEDVWDDDGGLLIDLQPGLQHMDGDTAITYVRYRDEEGDIGRIRRQQKFMQAVMDKVTSPAIIPRIPSIIKEVVGSVQTDLSVKQLIEFATSLKDAQKSGLQAEMLPGKPMYIDGVSYWIPDLGKLRTTVANTLDTTLDKNLRDDLAEDTREYEESIPNNARELNAEEAREIYRHENTEDIERAKQITKRESTDEKLRKDPYEIEESSVKQEPVVQETKPKTKGPTPSPTVPSAGKTAN</sequence>
<gene>
    <name evidence="4" type="ORF">SAMN02745671_00159</name>
</gene>
<comment type="similarity">
    <text evidence="1">Belongs to the LytR/CpsA/Psr (LCP) family.</text>
</comment>
<dbReference type="EMBL" id="FQYW01000003">
    <property type="protein sequence ID" value="SHI30228.1"/>
    <property type="molecule type" value="Genomic_DNA"/>
</dbReference>
<evidence type="ECO:0000313" key="5">
    <source>
        <dbReference type="Proteomes" id="UP000191240"/>
    </source>
</evidence>
<dbReference type="Pfam" id="PF03816">
    <property type="entry name" value="LytR_cpsA_psr"/>
    <property type="match status" value="1"/>
</dbReference>
<dbReference type="InterPro" id="IPR004474">
    <property type="entry name" value="LytR_CpsA_psr"/>
</dbReference>
<evidence type="ECO:0000259" key="3">
    <source>
        <dbReference type="Pfam" id="PF03816"/>
    </source>
</evidence>
<dbReference type="Proteomes" id="UP000191240">
    <property type="component" value="Unassembled WGS sequence"/>
</dbReference>
<dbReference type="Gene3D" id="3.40.630.190">
    <property type="entry name" value="LCP protein"/>
    <property type="match status" value="1"/>
</dbReference>
<protein>
    <submittedName>
        <fullName evidence="4">Transcriptional attenuator, LytR family</fullName>
    </submittedName>
</protein>